<comment type="caution">
    <text evidence="1">The sequence shown here is derived from an EMBL/GenBank/DDBJ whole genome shotgun (WGS) entry which is preliminary data.</text>
</comment>
<sequence length="155" mass="17608">MTSRITGLSPEPFRRLWNLPEAELARRDIRRVVARERPGYPDRIEMREAAPGETLLLLNHLYQPAASPYRGSPAIDVREGAEARYDRIGEVPEVMRTRLLSVRAFDAEAMIVDADVVDGRDLEPLIARLFENEATVYLHVHNAERGCCSGRIDRV</sequence>
<dbReference type="PIRSF" id="PIRSF034110">
    <property type="entry name" value="DUF1203"/>
    <property type="match status" value="1"/>
</dbReference>
<dbReference type="EMBL" id="SJFN01000034">
    <property type="protein sequence ID" value="TBW34406.1"/>
    <property type="molecule type" value="Genomic_DNA"/>
</dbReference>
<name>A0A4Q9VH34_9HYPH</name>
<accession>A0A4Q9VH34</accession>
<protein>
    <submittedName>
        <fullName evidence="1">DUF1203 domain-containing protein</fullName>
    </submittedName>
</protein>
<keyword evidence="2" id="KW-1185">Reference proteome</keyword>
<proteinExistence type="predicted"/>
<evidence type="ECO:0000313" key="1">
    <source>
        <dbReference type="EMBL" id="TBW34406.1"/>
    </source>
</evidence>
<dbReference type="RefSeq" id="WP_131311091.1">
    <property type="nucleotide sequence ID" value="NZ_SJFN01000034.1"/>
</dbReference>
<reference evidence="1 2" key="1">
    <citation type="submission" date="2019-02" db="EMBL/GenBank/DDBJ databases">
        <title>Siculibacillus lacustris gen. nov., sp. nov., a new rosette-forming bacterium isolated from a freshwater crater lake (Lake St. Ana, Romania).</title>
        <authorList>
            <person name="Felfoldi T."/>
            <person name="Marton Z."/>
            <person name="Szabo A."/>
            <person name="Mentes A."/>
            <person name="Boka K."/>
            <person name="Marialigeti K."/>
            <person name="Mathe I."/>
            <person name="Koncz M."/>
            <person name="Schumann P."/>
            <person name="Toth E."/>
        </authorList>
    </citation>
    <scope>NUCLEOTIDE SEQUENCE [LARGE SCALE GENOMIC DNA]</scope>
    <source>
        <strain evidence="1 2">SA-279</strain>
    </source>
</reference>
<organism evidence="1 2">
    <name type="scientific">Siculibacillus lacustris</name>
    <dbReference type="NCBI Taxonomy" id="1549641"/>
    <lineage>
        <taxon>Bacteria</taxon>
        <taxon>Pseudomonadati</taxon>
        <taxon>Pseudomonadota</taxon>
        <taxon>Alphaproteobacteria</taxon>
        <taxon>Hyphomicrobiales</taxon>
        <taxon>Ancalomicrobiaceae</taxon>
        <taxon>Siculibacillus</taxon>
    </lineage>
</organism>
<dbReference type="OrthoDB" id="5953307at2"/>
<dbReference type="AlphaFoldDB" id="A0A4Q9VH34"/>
<dbReference type="InterPro" id="IPR009593">
    <property type="entry name" value="DUF1203"/>
</dbReference>
<dbReference type="Pfam" id="PF06718">
    <property type="entry name" value="DUF1203"/>
    <property type="match status" value="1"/>
</dbReference>
<gene>
    <name evidence="1" type="ORF">EYW49_18380</name>
</gene>
<evidence type="ECO:0000313" key="2">
    <source>
        <dbReference type="Proteomes" id="UP000292781"/>
    </source>
</evidence>
<dbReference type="Proteomes" id="UP000292781">
    <property type="component" value="Unassembled WGS sequence"/>
</dbReference>